<organism evidence="1 2">
    <name type="scientific">Mesorhabditis spiculigera</name>
    <dbReference type="NCBI Taxonomy" id="96644"/>
    <lineage>
        <taxon>Eukaryota</taxon>
        <taxon>Metazoa</taxon>
        <taxon>Ecdysozoa</taxon>
        <taxon>Nematoda</taxon>
        <taxon>Chromadorea</taxon>
        <taxon>Rhabditida</taxon>
        <taxon>Rhabditina</taxon>
        <taxon>Rhabditomorpha</taxon>
        <taxon>Rhabditoidea</taxon>
        <taxon>Rhabditidae</taxon>
        <taxon>Mesorhabditinae</taxon>
        <taxon>Mesorhabditis</taxon>
    </lineage>
</organism>
<evidence type="ECO:0000313" key="1">
    <source>
        <dbReference type="EMBL" id="CAJ0570622.1"/>
    </source>
</evidence>
<feature type="non-terminal residue" evidence="1">
    <location>
        <position position="180"/>
    </location>
</feature>
<gene>
    <name evidence="1" type="ORF">MSPICULIGERA_LOCUS9059</name>
</gene>
<comment type="caution">
    <text evidence="1">The sequence shown here is derived from an EMBL/GenBank/DDBJ whole genome shotgun (WGS) entry which is preliminary data.</text>
</comment>
<protein>
    <submittedName>
        <fullName evidence="1">Uncharacterized protein</fullName>
    </submittedName>
</protein>
<accession>A0AA36CK93</accession>
<name>A0AA36CK93_9BILA</name>
<dbReference type="AlphaFoldDB" id="A0AA36CK93"/>
<evidence type="ECO:0000313" key="2">
    <source>
        <dbReference type="Proteomes" id="UP001177023"/>
    </source>
</evidence>
<dbReference type="Proteomes" id="UP001177023">
    <property type="component" value="Unassembled WGS sequence"/>
</dbReference>
<keyword evidence="2" id="KW-1185">Reference proteome</keyword>
<proteinExistence type="predicted"/>
<reference evidence="1" key="1">
    <citation type="submission" date="2023-06" db="EMBL/GenBank/DDBJ databases">
        <authorList>
            <person name="Delattre M."/>
        </authorList>
    </citation>
    <scope>NUCLEOTIDE SEQUENCE</scope>
    <source>
        <strain evidence="1">AF72</strain>
    </source>
</reference>
<dbReference type="EMBL" id="CATQJA010002420">
    <property type="protein sequence ID" value="CAJ0570622.1"/>
    <property type="molecule type" value="Genomic_DNA"/>
</dbReference>
<sequence length="180" mass="19897">MTPDELEFHEYFIEPCLPQVKNSLRPASQCARNFTANQPVYSRLLAQEVDPYAKSRLIHQLYQIEDDPEYAAQLADLLYGHSGDWQPSTRVSGAPRTGDLRKARPAPWALQELLRVAGPRRDKFGGNDAGPPNPRKFPGCVAENGGVLDESPGAAHAWAMEKLKEPPPSCRALPTVNVVL</sequence>